<dbReference type="PROSITE" id="PS01032">
    <property type="entry name" value="PPM_1"/>
    <property type="match status" value="1"/>
</dbReference>
<evidence type="ECO:0000256" key="5">
    <source>
        <dbReference type="ARBA" id="ARBA00013081"/>
    </source>
</evidence>
<feature type="region of interest" description="Disordered" evidence="11">
    <location>
        <begin position="197"/>
        <end position="219"/>
    </location>
</feature>
<keyword evidence="6" id="KW-0479">Metal-binding</keyword>
<evidence type="ECO:0000256" key="10">
    <source>
        <dbReference type="RuleBase" id="RU003465"/>
    </source>
</evidence>
<dbReference type="Gene3D" id="3.60.40.10">
    <property type="entry name" value="PPM-type phosphatase domain"/>
    <property type="match status" value="2"/>
</dbReference>
<dbReference type="InterPro" id="IPR036457">
    <property type="entry name" value="PPM-type-like_dom_sf"/>
</dbReference>
<feature type="region of interest" description="Disordered" evidence="11">
    <location>
        <begin position="543"/>
        <end position="592"/>
    </location>
</feature>
<comment type="caution">
    <text evidence="13">The sequence shown here is derived from an EMBL/GenBank/DDBJ whole genome shotgun (WGS) entry which is preliminary data.</text>
</comment>
<feature type="region of interest" description="Disordered" evidence="11">
    <location>
        <begin position="1"/>
        <end position="23"/>
    </location>
</feature>
<reference evidence="13 14" key="1">
    <citation type="submission" date="2024-10" db="EMBL/GenBank/DDBJ databases">
        <title>Updated reference genomes for cyclostephanoid diatoms.</title>
        <authorList>
            <person name="Roberts W.R."/>
            <person name="Alverson A.J."/>
        </authorList>
    </citation>
    <scope>NUCLEOTIDE SEQUENCE [LARGE SCALE GENOMIC DNA]</scope>
    <source>
        <strain evidence="13 14">AJA010-31</strain>
    </source>
</reference>
<dbReference type="InterPro" id="IPR015655">
    <property type="entry name" value="PP2C"/>
</dbReference>
<feature type="compositionally biased region" description="Polar residues" evidence="11">
    <location>
        <begin position="554"/>
        <end position="566"/>
    </location>
</feature>
<evidence type="ECO:0000256" key="8">
    <source>
        <dbReference type="ARBA" id="ARBA00022912"/>
    </source>
</evidence>
<dbReference type="PANTHER" id="PTHR13832">
    <property type="entry name" value="PROTEIN PHOSPHATASE 2C"/>
    <property type="match status" value="1"/>
</dbReference>
<dbReference type="Pfam" id="PF00481">
    <property type="entry name" value="PP2C"/>
    <property type="match status" value="2"/>
</dbReference>
<evidence type="ECO:0000256" key="7">
    <source>
        <dbReference type="ARBA" id="ARBA00022801"/>
    </source>
</evidence>
<feature type="domain" description="PPM-type phosphatase" evidence="12">
    <location>
        <begin position="31"/>
        <end position="534"/>
    </location>
</feature>
<evidence type="ECO:0000259" key="12">
    <source>
        <dbReference type="PROSITE" id="PS51746"/>
    </source>
</evidence>
<dbReference type="Proteomes" id="UP001530400">
    <property type="component" value="Unassembled WGS sequence"/>
</dbReference>
<evidence type="ECO:0000256" key="2">
    <source>
        <dbReference type="ARBA" id="ARBA00001946"/>
    </source>
</evidence>
<dbReference type="CDD" id="cd00143">
    <property type="entry name" value="PP2Cc"/>
    <property type="match status" value="1"/>
</dbReference>
<feature type="compositionally biased region" description="Basic and acidic residues" evidence="11">
    <location>
        <begin position="425"/>
        <end position="435"/>
    </location>
</feature>
<proteinExistence type="inferred from homology"/>
<evidence type="ECO:0000313" key="14">
    <source>
        <dbReference type="Proteomes" id="UP001530400"/>
    </source>
</evidence>
<comment type="similarity">
    <text evidence="4 10">Belongs to the PP2C family.</text>
</comment>
<keyword evidence="9" id="KW-0464">Manganese</keyword>
<evidence type="ECO:0000256" key="3">
    <source>
        <dbReference type="ARBA" id="ARBA00004170"/>
    </source>
</evidence>
<comment type="cofactor">
    <cofactor evidence="1">
        <name>Mn(2+)</name>
        <dbReference type="ChEBI" id="CHEBI:29035"/>
    </cofactor>
</comment>
<dbReference type="EC" id="3.1.3.16" evidence="5"/>
<evidence type="ECO:0000313" key="13">
    <source>
        <dbReference type="EMBL" id="KAL3772911.1"/>
    </source>
</evidence>
<evidence type="ECO:0000256" key="4">
    <source>
        <dbReference type="ARBA" id="ARBA00006702"/>
    </source>
</evidence>
<dbReference type="InterPro" id="IPR000222">
    <property type="entry name" value="PP2C_BS"/>
</dbReference>
<gene>
    <name evidence="13" type="ORF">ACHAWO_011695</name>
</gene>
<evidence type="ECO:0000256" key="9">
    <source>
        <dbReference type="ARBA" id="ARBA00023211"/>
    </source>
</evidence>
<dbReference type="PROSITE" id="PS51746">
    <property type="entry name" value="PPM_2"/>
    <property type="match status" value="1"/>
</dbReference>
<dbReference type="GO" id="GO:0046872">
    <property type="term" value="F:metal ion binding"/>
    <property type="evidence" value="ECO:0007669"/>
    <property type="project" value="UniProtKB-KW"/>
</dbReference>
<comment type="cofactor">
    <cofactor evidence="2">
        <name>Mg(2+)</name>
        <dbReference type="ChEBI" id="CHEBI:18420"/>
    </cofactor>
</comment>
<evidence type="ECO:0000256" key="1">
    <source>
        <dbReference type="ARBA" id="ARBA00001936"/>
    </source>
</evidence>
<dbReference type="SUPFAM" id="SSF81606">
    <property type="entry name" value="PP2C-like"/>
    <property type="match status" value="1"/>
</dbReference>
<protein>
    <recommendedName>
        <fullName evidence="5">protein-serine/threonine phosphatase</fullName>
        <ecNumber evidence="5">3.1.3.16</ecNumber>
    </recommendedName>
</protein>
<name>A0ABD3NER2_9STRA</name>
<keyword evidence="7 10" id="KW-0378">Hydrolase</keyword>
<dbReference type="InterPro" id="IPR001932">
    <property type="entry name" value="PPM-type_phosphatase-like_dom"/>
</dbReference>
<feature type="compositionally biased region" description="Basic and acidic residues" evidence="11">
    <location>
        <begin position="311"/>
        <end position="322"/>
    </location>
</feature>
<sequence>MGNLLGSPITEKDTHVGRTHVTNDDSDEQLQYGISSMQGWRIHMEDAHIAQPFLFAEFLNEENSHVDDAPTQRNYIKLPLPNHSLFAVFDGHGGTFAAEYASRNLLRVLSRQQSFVAYAQKWKNREAYFASLNNSLPSSSSAEDNKLSSSSILVEEKELDDRQRLQQFKERGRQSDEKVKQIKERVQRHLDGEDVSSDVYDTVDSNTNTTEEATTTTTTANNSLEMAKASYDQELMTLLEHALCDAFCDVDAEILREVSGLGNVDANTIYGEGYCPQDDGGDVGVGHLPREAELSGKEVLFDKDDDSVQDADYHASEEEVKEALSPPSLDVEDSGTTAIVVILTPKWIVCANSGDSRAIYSKSGHHAVPLSYDHKPEDEDEERRIREAGGYVSGGRVEGDLAVSRGLGDFRFKVEEVVLSGSSGENRDRRKHTDDNDHEEDADAGTLPACKPSEQKVSPVPDIIVQNRDVNEDEFIVIACDGIWDVQMNQECVQMVADIFSEGESDIGLVCEEILDLCLMKGSKDNMTASVIKFPKQVVGTGGGVMARRERRGASSTEENGEQFSSRLRRSPTPNPYVPRQLSEEDDEGKLL</sequence>
<dbReference type="PANTHER" id="PTHR13832:SF565">
    <property type="entry name" value="AT28366P-RELATED"/>
    <property type="match status" value="1"/>
</dbReference>
<accession>A0ABD3NER2</accession>
<comment type="subcellular location">
    <subcellularLocation>
        <location evidence="3">Membrane</location>
        <topology evidence="3">Peripheral membrane protein</topology>
    </subcellularLocation>
</comment>
<evidence type="ECO:0000256" key="6">
    <source>
        <dbReference type="ARBA" id="ARBA00022723"/>
    </source>
</evidence>
<feature type="region of interest" description="Disordered" evidence="11">
    <location>
        <begin position="423"/>
        <end position="455"/>
    </location>
</feature>
<dbReference type="AlphaFoldDB" id="A0ABD3NER2"/>
<dbReference type="GO" id="GO:0004722">
    <property type="term" value="F:protein serine/threonine phosphatase activity"/>
    <property type="evidence" value="ECO:0007669"/>
    <property type="project" value="UniProtKB-EC"/>
</dbReference>
<evidence type="ECO:0000256" key="11">
    <source>
        <dbReference type="SAM" id="MobiDB-lite"/>
    </source>
</evidence>
<feature type="region of interest" description="Disordered" evidence="11">
    <location>
        <begin position="305"/>
        <end position="329"/>
    </location>
</feature>
<dbReference type="SMART" id="SM00332">
    <property type="entry name" value="PP2Cc"/>
    <property type="match status" value="1"/>
</dbReference>
<keyword evidence="8 10" id="KW-0904">Protein phosphatase</keyword>
<organism evidence="13 14">
    <name type="scientific">Cyclotella atomus</name>
    <dbReference type="NCBI Taxonomy" id="382360"/>
    <lineage>
        <taxon>Eukaryota</taxon>
        <taxon>Sar</taxon>
        <taxon>Stramenopiles</taxon>
        <taxon>Ochrophyta</taxon>
        <taxon>Bacillariophyta</taxon>
        <taxon>Coscinodiscophyceae</taxon>
        <taxon>Thalassiosirophycidae</taxon>
        <taxon>Stephanodiscales</taxon>
        <taxon>Stephanodiscaceae</taxon>
        <taxon>Cyclotella</taxon>
    </lineage>
</organism>
<dbReference type="EMBL" id="JALLPJ020001256">
    <property type="protein sequence ID" value="KAL3772911.1"/>
    <property type="molecule type" value="Genomic_DNA"/>
</dbReference>
<keyword evidence="14" id="KW-1185">Reference proteome</keyword>
<dbReference type="GO" id="GO:0016020">
    <property type="term" value="C:membrane"/>
    <property type="evidence" value="ECO:0007669"/>
    <property type="project" value="UniProtKB-SubCell"/>
</dbReference>